<dbReference type="Proteomes" id="UP000631312">
    <property type="component" value="Unassembled WGS sequence"/>
</dbReference>
<reference evidence="1 4" key="2">
    <citation type="submission" date="2021-01" db="EMBL/GenBank/DDBJ databases">
        <title>Whole genome shotgun sequence of Actinoplanes lobatus NBRC 12513.</title>
        <authorList>
            <person name="Komaki H."/>
            <person name="Tamura T."/>
        </authorList>
    </citation>
    <scope>NUCLEOTIDE SEQUENCE [LARGE SCALE GENOMIC DNA]</scope>
    <source>
        <strain evidence="1 4">NBRC 12513</strain>
    </source>
</reference>
<dbReference type="Proteomes" id="UP000590511">
    <property type="component" value="Unassembled WGS sequence"/>
</dbReference>
<dbReference type="InterPro" id="IPR058240">
    <property type="entry name" value="rSAM_sf"/>
</dbReference>
<proteinExistence type="predicted"/>
<evidence type="ECO:0000313" key="2">
    <source>
        <dbReference type="EMBL" id="MBB4753722.1"/>
    </source>
</evidence>
<organism evidence="2 3">
    <name type="scientific">Actinoplanes lobatus</name>
    <dbReference type="NCBI Taxonomy" id="113568"/>
    <lineage>
        <taxon>Bacteria</taxon>
        <taxon>Bacillati</taxon>
        <taxon>Actinomycetota</taxon>
        <taxon>Actinomycetes</taxon>
        <taxon>Micromonosporales</taxon>
        <taxon>Micromonosporaceae</taxon>
        <taxon>Actinoplanes</taxon>
    </lineage>
</organism>
<dbReference type="PANTHER" id="PTHR11228:SF34">
    <property type="entry name" value="TUNGSTEN-CONTAINING ALDEHYDE FERREDOXIN OXIDOREDUCTASE COFACTOR MODIFYING PROTEIN"/>
    <property type="match status" value="1"/>
</dbReference>
<dbReference type="EMBL" id="JACHNC010000001">
    <property type="protein sequence ID" value="MBB4753722.1"/>
    <property type="molecule type" value="Genomic_DNA"/>
</dbReference>
<sequence length="82" mass="8921">MAAGNVRDQPLTDIYRSSSLFTALRDPDRLGGRCGVCEFRTVCGGSRARAYATTGDVFAEEPTCSYRPGSWHDGRPSMTTVD</sequence>
<dbReference type="AlphaFoldDB" id="A0A7W7MKG3"/>
<dbReference type="InterPro" id="IPR013785">
    <property type="entry name" value="Aldolase_TIM"/>
</dbReference>
<evidence type="ECO:0000313" key="1">
    <source>
        <dbReference type="EMBL" id="GIE44466.1"/>
    </source>
</evidence>
<dbReference type="EMBL" id="BOMP01000129">
    <property type="protein sequence ID" value="GIE44466.1"/>
    <property type="molecule type" value="Genomic_DNA"/>
</dbReference>
<gene>
    <name evidence="1" type="ORF">Alo02nite_73640</name>
    <name evidence="2" type="ORF">BJ964_007883</name>
</gene>
<evidence type="ECO:0000313" key="4">
    <source>
        <dbReference type="Proteomes" id="UP000631312"/>
    </source>
</evidence>
<reference evidence="2 3" key="1">
    <citation type="submission" date="2020-08" db="EMBL/GenBank/DDBJ databases">
        <title>Sequencing the genomes of 1000 actinobacteria strains.</title>
        <authorList>
            <person name="Klenk H.-P."/>
        </authorList>
    </citation>
    <scope>NUCLEOTIDE SEQUENCE [LARGE SCALE GENOMIC DNA]</scope>
    <source>
        <strain evidence="2 3">DSM 43150</strain>
    </source>
</reference>
<dbReference type="InterPro" id="IPR050377">
    <property type="entry name" value="Radical_SAM_PqqE_MftC-like"/>
</dbReference>
<dbReference type="CDD" id="cd21123">
    <property type="entry name" value="SPASM_MftC-like"/>
    <property type="match status" value="1"/>
</dbReference>
<dbReference type="Gene3D" id="3.20.20.70">
    <property type="entry name" value="Aldolase class I"/>
    <property type="match status" value="1"/>
</dbReference>
<evidence type="ECO:0000313" key="3">
    <source>
        <dbReference type="Proteomes" id="UP000590511"/>
    </source>
</evidence>
<dbReference type="SUPFAM" id="SSF102114">
    <property type="entry name" value="Radical SAM enzymes"/>
    <property type="match status" value="1"/>
</dbReference>
<keyword evidence="4" id="KW-1185">Reference proteome</keyword>
<protein>
    <submittedName>
        <fullName evidence="2">Radical SAM protein with 4Fe4S-binding SPASM domain</fullName>
    </submittedName>
</protein>
<name>A0A7W7MKG3_9ACTN</name>
<dbReference type="PANTHER" id="PTHR11228">
    <property type="entry name" value="RADICAL SAM DOMAIN PROTEIN"/>
    <property type="match status" value="1"/>
</dbReference>
<comment type="caution">
    <text evidence="2">The sequence shown here is derived from an EMBL/GenBank/DDBJ whole genome shotgun (WGS) entry which is preliminary data.</text>
</comment>
<accession>A0A7W7MKG3</accession>